<dbReference type="RefSeq" id="WP_152581355.1">
    <property type="nucleotide sequence ID" value="NZ_QDAG01000009.1"/>
</dbReference>
<keyword evidence="3" id="KW-1185">Reference proteome</keyword>
<feature type="region of interest" description="Disordered" evidence="1">
    <location>
        <begin position="68"/>
        <end position="90"/>
    </location>
</feature>
<gene>
    <name evidence="2" type="ORF">DDE84_08940</name>
</gene>
<dbReference type="AlphaFoldDB" id="A0A5N6S2G2"/>
<dbReference type="GeneID" id="78127806"/>
<feature type="compositionally biased region" description="Basic residues" evidence="1">
    <location>
        <begin position="72"/>
        <end position="90"/>
    </location>
</feature>
<proteinExistence type="predicted"/>
<protein>
    <recommendedName>
        <fullName evidence="4">ABC transporter ATP-binding protein</fullName>
    </recommendedName>
</protein>
<comment type="caution">
    <text evidence="2">The sequence shown here is derived from an EMBL/GenBank/DDBJ whole genome shotgun (WGS) entry which is preliminary data.</text>
</comment>
<dbReference type="Proteomes" id="UP000325415">
    <property type="component" value="Unassembled WGS sequence"/>
</dbReference>
<reference evidence="2 3" key="1">
    <citation type="submission" date="2018-04" db="EMBL/GenBank/DDBJ databases">
        <authorList>
            <person name="Eckel V.P."/>
            <person name="Vogel R.F."/>
        </authorList>
    </citation>
    <scope>NUCLEOTIDE SEQUENCE [LARGE SCALE GENOMIC DNA]</scope>
    <source>
        <strain evidence="3">TMW 2.1764</strain>
    </source>
</reference>
<name>A0A5N6S2G2_9BIFI</name>
<dbReference type="EMBL" id="QDAG01000009">
    <property type="protein sequence ID" value="KAE8127144.1"/>
    <property type="molecule type" value="Genomic_DNA"/>
</dbReference>
<evidence type="ECO:0000313" key="3">
    <source>
        <dbReference type="Proteomes" id="UP000325415"/>
    </source>
</evidence>
<evidence type="ECO:0008006" key="4">
    <source>
        <dbReference type="Google" id="ProtNLM"/>
    </source>
</evidence>
<accession>A0A5N6S2G2</accession>
<evidence type="ECO:0000256" key="1">
    <source>
        <dbReference type="SAM" id="MobiDB-lite"/>
    </source>
</evidence>
<sequence>MSFNIPPLAAAGAFEVMEIFRDLAHALDKTIAVVTHDTRLEHYMDALYSITDGVMRREDVGPIAEDWALPSRQRRTPRSRALHPSRSNRR</sequence>
<organism evidence="2 3">
    <name type="scientific">Bifidobacterium tibiigranuli</name>
    <dbReference type="NCBI Taxonomy" id="2172043"/>
    <lineage>
        <taxon>Bacteria</taxon>
        <taxon>Bacillati</taxon>
        <taxon>Actinomycetota</taxon>
        <taxon>Actinomycetes</taxon>
        <taxon>Bifidobacteriales</taxon>
        <taxon>Bifidobacteriaceae</taxon>
        <taxon>Bifidobacterium</taxon>
    </lineage>
</organism>
<evidence type="ECO:0000313" key="2">
    <source>
        <dbReference type="EMBL" id="KAE8127144.1"/>
    </source>
</evidence>